<keyword evidence="2" id="KW-0762">Sugar transport</keyword>
<comment type="caution">
    <text evidence="5">The sequence shown here is derived from an EMBL/GenBank/DDBJ whole genome shotgun (WGS) entry which is preliminary data.</text>
</comment>
<gene>
    <name evidence="5" type="ORF">G113_18879</name>
</gene>
<dbReference type="SUPFAM" id="SSF55594">
    <property type="entry name" value="HPr-like"/>
    <property type="match status" value="1"/>
</dbReference>
<protein>
    <submittedName>
        <fullName evidence="5">PTS system, fructose-specific IIA component</fullName>
    </submittedName>
</protein>
<dbReference type="PATRIC" id="fig|1268236.3.peg.3666"/>
<organism evidence="5 6">
    <name type="scientific">Aeromonas molluscorum 848</name>
    <dbReference type="NCBI Taxonomy" id="1268236"/>
    <lineage>
        <taxon>Bacteria</taxon>
        <taxon>Pseudomonadati</taxon>
        <taxon>Pseudomonadota</taxon>
        <taxon>Gammaproteobacteria</taxon>
        <taxon>Aeromonadales</taxon>
        <taxon>Aeromonadaceae</taxon>
        <taxon>Aeromonas</taxon>
    </lineage>
</organism>
<sequence length="255" mass="27804">MLTREITLYCRHGLSISQARQLSRMAGLFKSHIRLSNLSRRQTAEASSLLALLTLATQPGDLCQLLIEGLDAELAHMAFNCWCVELGKPLGRSTTAYLAEQRLATRQPDYHFALPQVASLSAPLNKPQVLAQLTGLLPGELVTDSPSLHSELMARERVSATIIQAGIAMPHVLSAAIRQPALAMIYSPDPVDWGSSLGAVHHIILLCAPRQLPPAQLRPLTRLARAMMDETLTHALRCASNHQSRHAIVIEGLLS</sequence>
<dbReference type="Pfam" id="PF00359">
    <property type="entry name" value="PTS_EIIA_2"/>
    <property type="match status" value="1"/>
</dbReference>
<dbReference type="Pfam" id="PF00381">
    <property type="entry name" value="PTS-HPr"/>
    <property type="match status" value="1"/>
</dbReference>
<feature type="domain" description="PTS EIIA type-2" evidence="3">
    <location>
        <begin position="110"/>
        <end position="255"/>
    </location>
</feature>
<evidence type="ECO:0000256" key="2">
    <source>
        <dbReference type="ARBA" id="ARBA00022597"/>
    </source>
</evidence>
<name>R1H506_9GAMM</name>
<keyword evidence="2" id="KW-0813">Transport</keyword>
<dbReference type="PANTHER" id="PTHR47738:SF1">
    <property type="entry name" value="NITROGEN REGULATORY PROTEIN"/>
    <property type="match status" value="1"/>
</dbReference>
<dbReference type="OrthoDB" id="6213484at2"/>
<dbReference type="PROSITE" id="PS51094">
    <property type="entry name" value="PTS_EIIA_TYPE_2"/>
    <property type="match status" value="1"/>
</dbReference>
<dbReference type="InterPro" id="IPR051541">
    <property type="entry name" value="PTS_SugarTrans_NitroReg"/>
</dbReference>
<dbReference type="Gene3D" id="3.30.1340.10">
    <property type="entry name" value="HPr-like"/>
    <property type="match status" value="1"/>
</dbReference>
<keyword evidence="1" id="KW-0597">Phosphoprotein</keyword>
<dbReference type="PROSITE" id="PS51350">
    <property type="entry name" value="PTS_HPR_DOM"/>
    <property type="match status" value="1"/>
</dbReference>
<feature type="domain" description="HPr" evidence="4">
    <location>
        <begin position="1"/>
        <end position="93"/>
    </location>
</feature>
<dbReference type="InterPro" id="IPR000032">
    <property type="entry name" value="HPr-like"/>
</dbReference>
<evidence type="ECO:0000313" key="5">
    <source>
        <dbReference type="EMBL" id="EOD53579.1"/>
    </source>
</evidence>
<reference evidence="5 6" key="1">
    <citation type="journal article" date="2013" name="Genome Announc.">
        <title>Draft Genome Sequence of Aeromonas molluscorum Strain 848TT, Isolated from Bivalve Molluscs.</title>
        <authorList>
            <person name="Spataro N."/>
            <person name="Farfan M."/>
            <person name="Albarral V."/>
            <person name="Sanglas A."/>
            <person name="Loren J.G."/>
            <person name="Fuste M.C."/>
            <person name="Bosch E."/>
        </authorList>
    </citation>
    <scope>NUCLEOTIDE SEQUENCE [LARGE SCALE GENOMIC DNA]</scope>
    <source>
        <strain evidence="5 6">848</strain>
    </source>
</reference>
<dbReference type="AlphaFoldDB" id="R1H506"/>
<evidence type="ECO:0000256" key="1">
    <source>
        <dbReference type="ARBA" id="ARBA00022553"/>
    </source>
</evidence>
<evidence type="ECO:0000259" key="4">
    <source>
        <dbReference type="PROSITE" id="PS51350"/>
    </source>
</evidence>
<dbReference type="GO" id="GO:0030295">
    <property type="term" value="F:protein kinase activator activity"/>
    <property type="evidence" value="ECO:0007669"/>
    <property type="project" value="TreeGrafter"/>
</dbReference>
<dbReference type="EMBL" id="AQGQ01000200">
    <property type="protein sequence ID" value="EOD53579.1"/>
    <property type="molecule type" value="Genomic_DNA"/>
</dbReference>
<dbReference type="InterPro" id="IPR016152">
    <property type="entry name" value="PTrfase/Anion_transptr"/>
</dbReference>
<dbReference type="Gene3D" id="3.40.930.10">
    <property type="entry name" value="Mannitol-specific EII, Chain A"/>
    <property type="match status" value="1"/>
</dbReference>
<evidence type="ECO:0000259" key="3">
    <source>
        <dbReference type="PROSITE" id="PS51094"/>
    </source>
</evidence>
<proteinExistence type="predicted"/>
<evidence type="ECO:0000313" key="6">
    <source>
        <dbReference type="Proteomes" id="UP000013526"/>
    </source>
</evidence>
<dbReference type="InterPro" id="IPR035895">
    <property type="entry name" value="HPr-like_sf"/>
</dbReference>
<accession>R1H506</accession>
<dbReference type="PANTHER" id="PTHR47738">
    <property type="entry name" value="PTS SYSTEM FRUCTOSE-LIKE EIIA COMPONENT-RELATED"/>
    <property type="match status" value="1"/>
</dbReference>
<dbReference type="SUPFAM" id="SSF55804">
    <property type="entry name" value="Phoshotransferase/anion transport protein"/>
    <property type="match status" value="1"/>
</dbReference>
<keyword evidence="6" id="KW-1185">Reference proteome</keyword>
<dbReference type="RefSeq" id="WP_005908323.1">
    <property type="nucleotide sequence ID" value="NZ_AQGQ01000200.1"/>
</dbReference>
<dbReference type="InterPro" id="IPR002178">
    <property type="entry name" value="PTS_EIIA_type-2_dom"/>
</dbReference>
<dbReference type="Proteomes" id="UP000013526">
    <property type="component" value="Unassembled WGS sequence"/>
</dbReference>